<proteinExistence type="predicted"/>
<gene>
    <name evidence="1" type="ORF">DW674_09300</name>
</gene>
<dbReference type="AlphaFoldDB" id="A0A414NV65"/>
<name>A0A414NV65_9FIRM</name>
<protein>
    <submittedName>
        <fullName evidence="1">Uncharacterized protein</fullName>
    </submittedName>
</protein>
<accession>A0A414NV65</accession>
<evidence type="ECO:0000313" key="1">
    <source>
        <dbReference type="EMBL" id="RHF50828.1"/>
    </source>
</evidence>
<comment type="caution">
    <text evidence="1">The sequence shown here is derived from an EMBL/GenBank/DDBJ whole genome shotgun (WGS) entry which is preliminary data.</text>
</comment>
<reference evidence="1 2" key="1">
    <citation type="submission" date="2018-08" db="EMBL/GenBank/DDBJ databases">
        <title>A genome reference for cultivated species of the human gut microbiota.</title>
        <authorList>
            <person name="Zou Y."/>
            <person name="Xue W."/>
            <person name="Luo G."/>
        </authorList>
    </citation>
    <scope>NUCLEOTIDE SEQUENCE [LARGE SCALE GENOMIC DNA]</scope>
    <source>
        <strain evidence="1 2">AM25-21AC</strain>
    </source>
</reference>
<dbReference type="EMBL" id="QRHE01000010">
    <property type="protein sequence ID" value="RHF50828.1"/>
    <property type="molecule type" value="Genomic_DNA"/>
</dbReference>
<evidence type="ECO:0000313" key="2">
    <source>
        <dbReference type="Proteomes" id="UP000283442"/>
    </source>
</evidence>
<organism evidence="1 2">
    <name type="scientific">Mitsuokella multacida</name>
    <dbReference type="NCBI Taxonomy" id="52226"/>
    <lineage>
        <taxon>Bacteria</taxon>
        <taxon>Bacillati</taxon>
        <taxon>Bacillota</taxon>
        <taxon>Negativicutes</taxon>
        <taxon>Selenomonadales</taxon>
        <taxon>Selenomonadaceae</taxon>
        <taxon>Mitsuokella</taxon>
    </lineage>
</organism>
<sequence length="69" mass="7861">MMIFLSLVCAMRFYVFAFTAALGLPHVFLIAMVPVYGMIYILSNQILQCKNKSESSSDEYGIILTYRII</sequence>
<dbReference type="Proteomes" id="UP000283442">
    <property type="component" value="Unassembled WGS sequence"/>
</dbReference>